<feature type="region of interest" description="Disordered" evidence="1">
    <location>
        <begin position="1"/>
        <end position="24"/>
    </location>
</feature>
<dbReference type="InterPro" id="IPR043502">
    <property type="entry name" value="DNA/RNA_pol_sf"/>
</dbReference>
<dbReference type="SUPFAM" id="SSF56672">
    <property type="entry name" value="DNA/RNA polymerases"/>
    <property type="match status" value="1"/>
</dbReference>
<name>A0A6B0RA49_9CETA</name>
<comment type="caution">
    <text evidence="2">The sequence shown here is derived from an EMBL/GenBank/DDBJ whole genome shotgun (WGS) entry which is preliminary data.</text>
</comment>
<feature type="compositionally biased region" description="Polar residues" evidence="1">
    <location>
        <begin position="1"/>
        <end position="17"/>
    </location>
</feature>
<protein>
    <recommendedName>
        <fullName evidence="4">Reverse transcriptase domain-containing protein</fullName>
    </recommendedName>
</protein>
<evidence type="ECO:0000313" key="3">
    <source>
        <dbReference type="Proteomes" id="UP000322234"/>
    </source>
</evidence>
<accession>A0A6B0RA49</accession>
<proteinExistence type="predicted"/>
<gene>
    <name evidence="2" type="ORF">E5288_WYG007764</name>
</gene>
<organism evidence="2 3">
    <name type="scientific">Bos mutus</name>
    <name type="common">wild yak</name>
    <dbReference type="NCBI Taxonomy" id="72004"/>
    <lineage>
        <taxon>Eukaryota</taxon>
        <taxon>Metazoa</taxon>
        <taxon>Chordata</taxon>
        <taxon>Craniata</taxon>
        <taxon>Vertebrata</taxon>
        <taxon>Euteleostomi</taxon>
        <taxon>Mammalia</taxon>
        <taxon>Eutheria</taxon>
        <taxon>Laurasiatheria</taxon>
        <taxon>Artiodactyla</taxon>
        <taxon>Ruminantia</taxon>
        <taxon>Pecora</taxon>
        <taxon>Bovidae</taxon>
        <taxon>Bovinae</taxon>
        <taxon>Bos</taxon>
    </lineage>
</organism>
<dbReference type="InterPro" id="IPR043128">
    <property type="entry name" value="Rev_trsase/Diguanyl_cyclase"/>
</dbReference>
<evidence type="ECO:0000313" key="2">
    <source>
        <dbReference type="EMBL" id="MXQ87109.1"/>
    </source>
</evidence>
<dbReference type="Gene3D" id="3.30.70.270">
    <property type="match status" value="1"/>
</dbReference>
<dbReference type="Proteomes" id="UP000322234">
    <property type="component" value="Unassembled WGS sequence"/>
</dbReference>
<evidence type="ECO:0000256" key="1">
    <source>
        <dbReference type="SAM" id="MobiDB-lite"/>
    </source>
</evidence>
<keyword evidence="3" id="KW-1185">Reference proteome</keyword>
<sequence>MAAVPSQASPHKLSFSSPCVREPEERWKEYGCWLLQYGDDLLLAAETKEKAGKGQKLLQLLMEAGYQVSKKKAQICKEEELEEHTSPPLQENELRGVGSAGRMRSYANECKVDANPSLLFLNLPLSSGR</sequence>
<dbReference type="EMBL" id="VBQZ03000036">
    <property type="protein sequence ID" value="MXQ87109.1"/>
    <property type="molecule type" value="Genomic_DNA"/>
</dbReference>
<evidence type="ECO:0008006" key="4">
    <source>
        <dbReference type="Google" id="ProtNLM"/>
    </source>
</evidence>
<dbReference type="AlphaFoldDB" id="A0A6B0RA49"/>
<reference evidence="2" key="1">
    <citation type="submission" date="2019-10" db="EMBL/GenBank/DDBJ databases">
        <title>The sequence and de novo assembly of the wild yak genome.</title>
        <authorList>
            <person name="Liu Y."/>
        </authorList>
    </citation>
    <scope>NUCLEOTIDE SEQUENCE [LARGE SCALE GENOMIC DNA]</scope>
    <source>
        <strain evidence="2">WY2019</strain>
    </source>
</reference>